<accession>A0A2C8F9G5</accession>
<feature type="transmembrane region" description="Helical" evidence="1">
    <location>
        <begin position="36"/>
        <end position="56"/>
    </location>
</feature>
<evidence type="ECO:0000313" key="3">
    <source>
        <dbReference type="Proteomes" id="UP000219215"/>
    </source>
</evidence>
<keyword evidence="3" id="KW-1185">Reference proteome</keyword>
<gene>
    <name evidence="2" type="ORF">DPRO_1783</name>
</gene>
<keyword evidence="1" id="KW-0812">Transmembrane</keyword>
<dbReference type="Proteomes" id="UP000219215">
    <property type="component" value="Chromosome DPRO"/>
</dbReference>
<proteinExistence type="predicted"/>
<reference evidence="3" key="1">
    <citation type="submission" date="2017-09" db="EMBL/GenBank/DDBJ databases">
        <authorList>
            <person name="Regsiter A."/>
            <person name="William W."/>
        </authorList>
    </citation>
    <scope>NUCLEOTIDE SEQUENCE [LARGE SCALE GENOMIC DNA]</scope>
    <source>
        <strain evidence="3">500-1</strain>
    </source>
</reference>
<evidence type="ECO:0000256" key="1">
    <source>
        <dbReference type="SAM" id="Phobius"/>
    </source>
</evidence>
<keyword evidence="1" id="KW-0472">Membrane</keyword>
<sequence>MGMLLKLIIVLGLIFLIISQFTKSKAKRQANRDRWTNILLGILIVMLALSILSNFITR</sequence>
<organism evidence="2 3">
    <name type="scientific">Pseudodesulfovibrio profundus</name>
    <dbReference type="NCBI Taxonomy" id="57320"/>
    <lineage>
        <taxon>Bacteria</taxon>
        <taxon>Pseudomonadati</taxon>
        <taxon>Thermodesulfobacteriota</taxon>
        <taxon>Desulfovibrionia</taxon>
        <taxon>Desulfovibrionales</taxon>
        <taxon>Desulfovibrionaceae</taxon>
    </lineage>
</organism>
<dbReference type="EMBL" id="LT907975">
    <property type="protein sequence ID" value="SOB58683.1"/>
    <property type="molecule type" value="Genomic_DNA"/>
</dbReference>
<keyword evidence="1" id="KW-1133">Transmembrane helix</keyword>
<dbReference type="AlphaFoldDB" id="A0A2C8F9G5"/>
<name>A0A2C8F9G5_9BACT</name>
<protein>
    <submittedName>
        <fullName evidence="2">Uncharacterized protein</fullName>
    </submittedName>
</protein>
<dbReference type="KEGG" id="pprf:DPRO_1783"/>
<evidence type="ECO:0000313" key="2">
    <source>
        <dbReference type="EMBL" id="SOB58683.1"/>
    </source>
</evidence>